<keyword evidence="2" id="KW-1185">Reference proteome</keyword>
<dbReference type="EMBL" id="SRLO01000131">
    <property type="protein sequence ID" value="TNN72901.1"/>
    <property type="molecule type" value="Genomic_DNA"/>
</dbReference>
<proteinExistence type="predicted"/>
<comment type="caution">
    <text evidence="1">The sequence shown here is derived from an EMBL/GenBank/DDBJ whole genome shotgun (WGS) entry which is preliminary data.</text>
</comment>
<evidence type="ECO:0000313" key="1">
    <source>
        <dbReference type="EMBL" id="TNN72901.1"/>
    </source>
</evidence>
<dbReference type="Proteomes" id="UP000314294">
    <property type="component" value="Unassembled WGS sequence"/>
</dbReference>
<accession>A0A4Z2I555</accession>
<gene>
    <name evidence="1" type="ORF">EYF80_016830</name>
</gene>
<protein>
    <submittedName>
        <fullName evidence="1">Uncharacterized protein</fullName>
    </submittedName>
</protein>
<sequence length="92" mass="9895">MLRGGAESEPVEKSFPLHHAALDSLPLKTAQLGRIGAGSPLVGSRERDKDELQAHCVFVMMMVATGCSSIRTEAARHGDRRQNCLIPLSGAR</sequence>
<organism evidence="1 2">
    <name type="scientific">Liparis tanakae</name>
    <name type="common">Tanaka's snailfish</name>
    <dbReference type="NCBI Taxonomy" id="230148"/>
    <lineage>
        <taxon>Eukaryota</taxon>
        <taxon>Metazoa</taxon>
        <taxon>Chordata</taxon>
        <taxon>Craniata</taxon>
        <taxon>Vertebrata</taxon>
        <taxon>Euteleostomi</taxon>
        <taxon>Actinopterygii</taxon>
        <taxon>Neopterygii</taxon>
        <taxon>Teleostei</taxon>
        <taxon>Neoteleostei</taxon>
        <taxon>Acanthomorphata</taxon>
        <taxon>Eupercaria</taxon>
        <taxon>Perciformes</taxon>
        <taxon>Cottioidei</taxon>
        <taxon>Cottales</taxon>
        <taxon>Liparidae</taxon>
        <taxon>Liparis</taxon>
    </lineage>
</organism>
<dbReference type="AlphaFoldDB" id="A0A4Z2I555"/>
<name>A0A4Z2I555_9TELE</name>
<reference evidence="1 2" key="1">
    <citation type="submission" date="2019-03" db="EMBL/GenBank/DDBJ databases">
        <title>First draft genome of Liparis tanakae, snailfish: a comprehensive survey of snailfish specific genes.</title>
        <authorList>
            <person name="Kim W."/>
            <person name="Song I."/>
            <person name="Jeong J.-H."/>
            <person name="Kim D."/>
            <person name="Kim S."/>
            <person name="Ryu S."/>
            <person name="Song J.Y."/>
            <person name="Lee S.K."/>
        </authorList>
    </citation>
    <scope>NUCLEOTIDE SEQUENCE [LARGE SCALE GENOMIC DNA]</scope>
    <source>
        <tissue evidence="1">Muscle</tissue>
    </source>
</reference>
<evidence type="ECO:0000313" key="2">
    <source>
        <dbReference type="Proteomes" id="UP000314294"/>
    </source>
</evidence>